<evidence type="ECO:0000256" key="1">
    <source>
        <dbReference type="SAM" id="MobiDB-lite"/>
    </source>
</evidence>
<protein>
    <submittedName>
        <fullName evidence="2">Uncharacterized protein</fullName>
    </submittedName>
</protein>
<reference evidence="3" key="1">
    <citation type="journal article" date="2018" name="Nat. Microbiol.">
        <title>Leveraging single-cell genomics to expand the fungal tree of life.</title>
        <authorList>
            <person name="Ahrendt S.R."/>
            <person name="Quandt C.A."/>
            <person name="Ciobanu D."/>
            <person name="Clum A."/>
            <person name="Salamov A."/>
            <person name="Andreopoulos B."/>
            <person name="Cheng J.F."/>
            <person name="Woyke T."/>
            <person name="Pelin A."/>
            <person name="Henrissat B."/>
            <person name="Reynolds N.K."/>
            <person name="Benny G.L."/>
            <person name="Smith M.E."/>
            <person name="James T.Y."/>
            <person name="Grigoriev I.V."/>
        </authorList>
    </citation>
    <scope>NUCLEOTIDE SEQUENCE [LARGE SCALE GENOMIC DNA]</scope>
</reference>
<evidence type="ECO:0000313" key="2">
    <source>
        <dbReference type="EMBL" id="RKO92438.1"/>
    </source>
</evidence>
<proteinExistence type="predicted"/>
<feature type="region of interest" description="Disordered" evidence="1">
    <location>
        <begin position="201"/>
        <end position="232"/>
    </location>
</feature>
<accession>A0A4P9WLF0</accession>
<dbReference type="AlphaFoldDB" id="A0A4P9WLF0"/>
<feature type="compositionally biased region" description="Basic and acidic residues" evidence="1">
    <location>
        <begin position="61"/>
        <end position="72"/>
    </location>
</feature>
<feature type="compositionally biased region" description="Low complexity" evidence="1">
    <location>
        <begin position="202"/>
        <end position="216"/>
    </location>
</feature>
<dbReference type="EMBL" id="KZ994636">
    <property type="protein sequence ID" value="RKO92438.1"/>
    <property type="molecule type" value="Genomic_DNA"/>
</dbReference>
<feature type="region of interest" description="Disordered" evidence="1">
    <location>
        <begin position="1"/>
        <end position="72"/>
    </location>
</feature>
<name>A0A4P9WLF0_9FUNG</name>
<organism evidence="2 3">
    <name type="scientific">Blyttiomyces helicus</name>
    <dbReference type="NCBI Taxonomy" id="388810"/>
    <lineage>
        <taxon>Eukaryota</taxon>
        <taxon>Fungi</taxon>
        <taxon>Fungi incertae sedis</taxon>
        <taxon>Chytridiomycota</taxon>
        <taxon>Chytridiomycota incertae sedis</taxon>
        <taxon>Chytridiomycetes</taxon>
        <taxon>Chytridiomycetes incertae sedis</taxon>
        <taxon>Blyttiomyces</taxon>
    </lineage>
</organism>
<dbReference type="Proteomes" id="UP000269721">
    <property type="component" value="Unassembled WGS sequence"/>
</dbReference>
<keyword evidence="3" id="KW-1185">Reference proteome</keyword>
<sequence>MSANKQSTEGPCPSVFLTDPLTPQEAVTDPLTHAPTCPDSHFPPLREATPTLGKGLVPRQHRADLSRAQRRYDREASVADSIIYPAQQFKRPAPTYPSAQPPSVDPPLKDSFAPVPQADRELRCAPALRVERRRGANDAWRTVPGEGTAIVTEILPQQSYAARLSDSLQRFYPSRSPFLLAKYGPLSENYLQGGTTLHRFVSSTHGPPRRPTSTSSNPACPIAPSQSPFGTIPSGLRLRNKLVGDGNNIQLKESNDPANSNPLLPVKLASIRLGRRALPPQYKGMHRFRSASFRSVLDNFAPAARPLRGAAHEPTSSFALHVDWGGGHDEQTAGKIFVLFSSPSFYPYAGGVKRVPDSKTVDSISFIRPIALHNPEGDARNRRTLRDIVPDDPKNIVEPEDETDSHRAKLEGGFLAMRAKSWARRLSATA</sequence>
<evidence type="ECO:0000313" key="3">
    <source>
        <dbReference type="Proteomes" id="UP000269721"/>
    </source>
</evidence>
<gene>
    <name evidence="2" type="ORF">BDK51DRAFT_41733</name>
</gene>